<name>L0HGX6_METFS</name>
<reference evidence="3 4" key="2">
    <citation type="journal article" date="2014" name="Genome Announc.">
        <title>Complete Genome Sequence of Methanoregula formicica SMSPT, a Mesophilic Hydrogenotrophic Methanogen Isolated from a Methanogenic Upflow Anaerobic Sludge Blanket Reactor.</title>
        <authorList>
            <person name="Yamamoto K."/>
            <person name="Tamaki H."/>
            <person name="Cadillo-Quiroz H."/>
            <person name="Imachi H."/>
            <person name="Kyrpides N."/>
            <person name="Woyke T."/>
            <person name="Goodwin L."/>
            <person name="Zinder S.H."/>
            <person name="Kamagata Y."/>
            <person name="Liu W.T."/>
        </authorList>
    </citation>
    <scope>NUCLEOTIDE SEQUENCE [LARGE SCALE GENOMIC DNA]</scope>
    <source>
        <strain evidence="4">DSM 22288 / NBRC 105244 / SMSP</strain>
    </source>
</reference>
<keyword evidence="2" id="KW-0175">Coiled coil</keyword>
<dbReference type="Gene3D" id="1.20.58.220">
    <property type="entry name" value="Phosphate transport system protein phou homolog 2, domain 2"/>
    <property type="match status" value="1"/>
</dbReference>
<sequence>MIFVKKPEPERKSTKNGGLFAALFPREHDFYAMLDEQADWTVVGVREFVIWLNALPLKSPSGLEEIENEVDLMRHDMEDKLIRSFSTPFDRQDIYSISRQMDYILNFSKETAKEMVAFSVAPDGHIRRMALQLLEGTECIRRGIKALDSNKDTVESEIRQARRAYNSLEEQYITGMAELLQTNDAMQAIRTREVYHHLRDAGRAMRDTLDILHNAVIDLA</sequence>
<dbReference type="KEGG" id="mfo:Metfor_1540"/>
<dbReference type="EMBL" id="CP003167">
    <property type="protein sequence ID" value="AGB02573.1"/>
    <property type="molecule type" value="Genomic_DNA"/>
</dbReference>
<protein>
    <submittedName>
        <fullName evidence="3">Phosphate transport regulator related to PhoU</fullName>
    </submittedName>
</protein>
<dbReference type="InterPro" id="IPR052912">
    <property type="entry name" value="UPF0111_domain"/>
</dbReference>
<evidence type="ECO:0000256" key="1">
    <source>
        <dbReference type="ARBA" id="ARBA00008591"/>
    </source>
</evidence>
<reference evidence="4" key="1">
    <citation type="submission" date="2011-12" db="EMBL/GenBank/DDBJ databases">
        <title>Complete sequence of Methanoregula formicicum SMSP.</title>
        <authorList>
            <person name="Lucas S."/>
            <person name="Han J."/>
            <person name="Lapidus A."/>
            <person name="Cheng J.-F."/>
            <person name="Goodwin L."/>
            <person name="Pitluck S."/>
            <person name="Peters L."/>
            <person name="Ovchinnikova G."/>
            <person name="Teshima H."/>
            <person name="Detter J.C."/>
            <person name="Han C."/>
            <person name="Tapia R."/>
            <person name="Land M."/>
            <person name="Hauser L."/>
            <person name="Kyrpides N."/>
            <person name="Ivanova N."/>
            <person name="Pagani I."/>
            <person name="Imachi H."/>
            <person name="Tamaki H."/>
            <person name="Sekiguchi Y."/>
            <person name="Kamagata Y."/>
            <person name="Cadillo-Quiroz H."/>
            <person name="Zinder S."/>
            <person name="Liu W.-T."/>
            <person name="Woyke T."/>
        </authorList>
    </citation>
    <scope>NUCLEOTIDE SEQUENCE [LARGE SCALE GENOMIC DNA]</scope>
    <source>
        <strain evidence="4">DSM 22288 / NBRC 105244 / SMSP</strain>
    </source>
</reference>
<feature type="coiled-coil region" evidence="2">
    <location>
        <begin position="144"/>
        <end position="171"/>
    </location>
</feature>
<organism evidence="3 4">
    <name type="scientific">Methanoregula formicica (strain DSM 22288 / NBRC 105244 / SMSP)</name>
    <dbReference type="NCBI Taxonomy" id="593750"/>
    <lineage>
        <taxon>Archaea</taxon>
        <taxon>Methanobacteriati</taxon>
        <taxon>Methanobacteriota</taxon>
        <taxon>Stenosarchaea group</taxon>
        <taxon>Methanomicrobia</taxon>
        <taxon>Methanomicrobiales</taxon>
        <taxon>Methanoregulaceae</taxon>
        <taxon>Methanoregula</taxon>
    </lineage>
</organism>
<dbReference type="HOGENOM" id="CLU_086031_0_0_2"/>
<proteinExistence type="inferred from homology"/>
<keyword evidence="4" id="KW-1185">Reference proteome</keyword>
<dbReference type="InterPro" id="IPR038078">
    <property type="entry name" value="PhoU-like_sf"/>
</dbReference>
<dbReference type="PANTHER" id="PTHR37298">
    <property type="entry name" value="UPF0111 PROTEIN YKAA"/>
    <property type="match status" value="1"/>
</dbReference>
<dbReference type="PANTHER" id="PTHR37298:SF1">
    <property type="entry name" value="UPF0111 PROTEIN YKAA"/>
    <property type="match status" value="1"/>
</dbReference>
<evidence type="ECO:0000313" key="3">
    <source>
        <dbReference type="EMBL" id="AGB02573.1"/>
    </source>
</evidence>
<gene>
    <name evidence="3" type="ordered locus">Metfor_1540</name>
</gene>
<dbReference type="eggNOG" id="arCOG02640">
    <property type="taxonomic scope" value="Archaea"/>
</dbReference>
<dbReference type="InParanoid" id="L0HGX6"/>
<dbReference type="STRING" id="593750.Metfor_1540"/>
<accession>L0HGX6</accession>
<dbReference type="Proteomes" id="UP000010824">
    <property type="component" value="Chromosome"/>
</dbReference>
<dbReference type="InterPro" id="IPR018445">
    <property type="entry name" value="Put_Phosphate_transp_reg"/>
</dbReference>
<comment type="similarity">
    <text evidence="1">Belongs to the UPF0111 family.</text>
</comment>
<evidence type="ECO:0000313" key="4">
    <source>
        <dbReference type="Proteomes" id="UP000010824"/>
    </source>
</evidence>
<dbReference type="Pfam" id="PF01865">
    <property type="entry name" value="PhoU_div"/>
    <property type="match status" value="1"/>
</dbReference>
<evidence type="ECO:0000256" key="2">
    <source>
        <dbReference type="SAM" id="Coils"/>
    </source>
</evidence>
<dbReference type="AlphaFoldDB" id="L0HGX6"/>